<comment type="similarity">
    <text evidence="1">Belongs to the universal stress protein A family.</text>
</comment>
<evidence type="ECO:0000313" key="4">
    <source>
        <dbReference type="Proteomes" id="UP001589818"/>
    </source>
</evidence>
<dbReference type="PRINTS" id="PR01438">
    <property type="entry name" value="UNVRSLSTRESS"/>
</dbReference>
<sequence>MLFAHVVVAFDGSVQAWKALEYAVKLVETEQAGKLSVIHVYSLPYVAVADAMVTASAPVQKELYDKSEALLAEAGRKVAHLPFAHVELLEGSPAQSILNYAEQNDCSLIVIGSRGLGGIREFMMGSVSHNVIQHSTIPVLITK</sequence>
<proteinExistence type="inferred from homology"/>
<dbReference type="RefSeq" id="WP_204820945.1">
    <property type="nucleotide sequence ID" value="NZ_JANHOF010000009.1"/>
</dbReference>
<dbReference type="PANTHER" id="PTHR46268:SF6">
    <property type="entry name" value="UNIVERSAL STRESS PROTEIN UP12"/>
    <property type="match status" value="1"/>
</dbReference>
<dbReference type="PANTHER" id="PTHR46268">
    <property type="entry name" value="STRESS RESPONSE PROTEIN NHAX"/>
    <property type="match status" value="1"/>
</dbReference>
<evidence type="ECO:0000256" key="1">
    <source>
        <dbReference type="ARBA" id="ARBA00008791"/>
    </source>
</evidence>
<dbReference type="Proteomes" id="UP001589818">
    <property type="component" value="Unassembled WGS sequence"/>
</dbReference>
<dbReference type="SUPFAM" id="SSF52402">
    <property type="entry name" value="Adenine nucleotide alpha hydrolases-like"/>
    <property type="match status" value="1"/>
</dbReference>
<keyword evidence="4" id="KW-1185">Reference proteome</keyword>
<dbReference type="InterPro" id="IPR014729">
    <property type="entry name" value="Rossmann-like_a/b/a_fold"/>
</dbReference>
<reference evidence="3 4" key="1">
    <citation type="submission" date="2024-09" db="EMBL/GenBank/DDBJ databases">
        <authorList>
            <person name="Sun Q."/>
            <person name="Mori K."/>
        </authorList>
    </citation>
    <scope>NUCLEOTIDE SEQUENCE [LARGE SCALE GENOMIC DNA]</scope>
    <source>
        <strain evidence="3 4">CCM 4839</strain>
    </source>
</reference>
<comment type="caution">
    <text evidence="3">The sequence shown here is derived from an EMBL/GenBank/DDBJ whole genome shotgun (WGS) entry which is preliminary data.</text>
</comment>
<organism evidence="3 4">
    <name type="scientific">Paenibacillus mendelii</name>
    <dbReference type="NCBI Taxonomy" id="206163"/>
    <lineage>
        <taxon>Bacteria</taxon>
        <taxon>Bacillati</taxon>
        <taxon>Bacillota</taxon>
        <taxon>Bacilli</taxon>
        <taxon>Bacillales</taxon>
        <taxon>Paenibacillaceae</taxon>
        <taxon>Paenibacillus</taxon>
    </lineage>
</organism>
<feature type="domain" description="UspA" evidence="2">
    <location>
        <begin position="4"/>
        <end position="143"/>
    </location>
</feature>
<gene>
    <name evidence="3" type="ORF">ACFFJ8_04335</name>
</gene>
<accession>A0ABV6J3Z1</accession>
<evidence type="ECO:0000313" key="3">
    <source>
        <dbReference type="EMBL" id="MFC0390604.1"/>
    </source>
</evidence>
<evidence type="ECO:0000259" key="2">
    <source>
        <dbReference type="Pfam" id="PF00582"/>
    </source>
</evidence>
<dbReference type="Pfam" id="PF00582">
    <property type="entry name" value="Usp"/>
    <property type="match status" value="1"/>
</dbReference>
<dbReference type="CDD" id="cd00293">
    <property type="entry name" value="USP-like"/>
    <property type="match status" value="1"/>
</dbReference>
<dbReference type="EMBL" id="JBHLVF010000009">
    <property type="protein sequence ID" value="MFC0390604.1"/>
    <property type="molecule type" value="Genomic_DNA"/>
</dbReference>
<protein>
    <submittedName>
        <fullName evidence="3">Universal stress protein</fullName>
    </submittedName>
</protein>
<dbReference type="InterPro" id="IPR006015">
    <property type="entry name" value="Universal_stress_UspA"/>
</dbReference>
<dbReference type="InterPro" id="IPR006016">
    <property type="entry name" value="UspA"/>
</dbReference>
<name>A0ABV6J3Z1_9BACL</name>
<dbReference type="Gene3D" id="3.40.50.620">
    <property type="entry name" value="HUPs"/>
    <property type="match status" value="1"/>
</dbReference>